<keyword evidence="2 6" id="KW-0547">Nucleotide-binding</keyword>
<feature type="binding site" evidence="6">
    <location>
        <begin position="206"/>
        <end position="208"/>
    </location>
    <ligand>
        <name>ATP</name>
        <dbReference type="ChEBI" id="CHEBI:30616"/>
    </ligand>
</feature>
<dbReference type="PANTHER" id="PTHR42749:SF1">
    <property type="entry name" value="CELL SHAPE-DETERMINING PROTEIN MREB"/>
    <property type="match status" value="1"/>
</dbReference>
<evidence type="ECO:0000313" key="8">
    <source>
        <dbReference type="Proteomes" id="UP000244092"/>
    </source>
</evidence>
<evidence type="ECO:0000256" key="3">
    <source>
        <dbReference type="ARBA" id="ARBA00022840"/>
    </source>
</evidence>
<feature type="binding site" evidence="6">
    <location>
        <begin position="254"/>
        <end position="257"/>
    </location>
    <ligand>
        <name>ATP</name>
        <dbReference type="ChEBI" id="CHEBI:30616"/>
    </ligand>
</feature>
<evidence type="ECO:0000256" key="4">
    <source>
        <dbReference type="ARBA" id="ARBA00022960"/>
    </source>
</evidence>
<dbReference type="GO" id="GO:0005524">
    <property type="term" value="F:ATP binding"/>
    <property type="evidence" value="ECO:0007669"/>
    <property type="project" value="UniProtKB-KW"/>
</dbReference>
<name>A0A2T6CE46_9RHOB</name>
<reference evidence="7 8" key="1">
    <citation type="submission" date="2018-04" db="EMBL/GenBank/DDBJ databases">
        <title>Genomic Encyclopedia of Archaeal and Bacterial Type Strains, Phase II (KMG-II): from individual species to whole genera.</title>
        <authorList>
            <person name="Goeker M."/>
        </authorList>
    </citation>
    <scope>NUCLEOTIDE SEQUENCE [LARGE SCALE GENOMIC DNA]</scope>
    <source>
        <strain evidence="7 8">DSM 12244</strain>
    </source>
</reference>
<keyword evidence="3 6" id="KW-0067">ATP-binding</keyword>
<dbReference type="GO" id="GO:0000902">
    <property type="term" value="P:cell morphogenesis"/>
    <property type="evidence" value="ECO:0007669"/>
    <property type="project" value="InterPro"/>
</dbReference>
<comment type="subunit">
    <text evidence="6">Forms polymers.</text>
</comment>
<dbReference type="GO" id="GO:0005737">
    <property type="term" value="C:cytoplasm"/>
    <property type="evidence" value="ECO:0007669"/>
    <property type="project" value="UniProtKB-SubCell"/>
</dbReference>
<dbReference type="SUPFAM" id="SSF53067">
    <property type="entry name" value="Actin-like ATPase domain"/>
    <property type="match status" value="2"/>
</dbReference>
<evidence type="ECO:0000256" key="2">
    <source>
        <dbReference type="ARBA" id="ARBA00022741"/>
    </source>
</evidence>
<evidence type="ECO:0000256" key="5">
    <source>
        <dbReference type="ARBA" id="ARBA00023458"/>
    </source>
</evidence>
<dbReference type="NCBIfam" id="NF010539">
    <property type="entry name" value="PRK13927.1"/>
    <property type="match status" value="1"/>
</dbReference>
<dbReference type="NCBIfam" id="TIGR00904">
    <property type="entry name" value="mreB"/>
    <property type="match status" value="1"/>
</dbReference>
<keyword evidence="1 6" id="KW-0963">Cytoplasm</keyword>
<accession>A0A2T6CE46</accession>
<proteinExistence type="inferred from homology"/>
<keyword evidence="4 6" id="KW-0133">Cell shape</keyword>
<organism evidence="7 8">
    <name type="scientific">Sulfitobacter mediterraneus</name>
    <dbReference type="NCBI Taxonomy" id="83219"/>
    <lineage>
        <taxon>Bacteria</taxon>
        <taxon>Pseudomonadati</taxon>
        <taxon>Pseudomonadota</taxon>
        <taxon>Alphaproteobacteria</taxon>
        <taxon>Rhodobacterales</taxon>
        <taxon>Roseobacteraceae</taxon>
        <taxon>Sulfitobacter</taxon>
    </lineage>
</organism>
<dbReference type="HAMAP" id="MF_02207">
    <property type="entry name" value="MreB"/>
    <property type="match status" value="1"/>
</dbReference>
<feature type="binding site" evidence="6">
    <location>
        <begin position="336"/>
        <end position="339"/>
    </location>
    <ligand>
        <name>ATP</name>
        <dbReference type="ChEBI" id="CHEBI:30616"/>
    </ligand>
</feature>
<evidence type="ECO:0000256" key="1">
    <source>
        <dbReference type="ARBA" id="ARBA00022490"/>
    </source>
</evidence>
<dbReference type="PANTHER" id="PTHR42749">
    <property type="entry name" value="CELL SHAPE-DETERMINING PROTEIN MREB"/>
    <property type="match status" value="1"/>
</dbReference>
<comment type="function">
    <text evidence="6">Forms membrane-associated dynamic filaments that are essential for cell shape determination. Acts by regulating cell wall synthesis and cell elongation, and thus cell shape. A feedback loop between cell geometry and MreB localization may maintain elongated cell shape by targeting cell wall growth to regions of negative cell wall curvature.</text>
</comment>
<comment type="subcellular location">
    <subcellularLocation>
        <location evidence="6">Cytoplasm</location>
    </subcellularLocation>
    <text evidence="6">Membrane-associated.</text>
</comment>
<comment type="caution">
    <text evidence="7">The sequence shown here is derived from an EMBL/GenBank/DDBJ whole genome shotgun (WGS) entry which is preliminary data.</text>
</comment>
<dbReference type="InterPro" id="IPR043129">
    <property type="entry name" value="ATPase_NBD"/>
</dbReference>
<gene>
    <name evidence="6" type="primary">mreB</name>
    <name evidence="7" type="ORF">C8N31_106250</name>
</gene>
<dbReference type="Gene3D" id="3.30.420.40">
    <property type="match status" value="2"/>
</dbReference>
<dbReference type="CDD" id="cd10225">
    <property type="entry name" value="ASKHA_NBD_MreB-like"/>
    <property type="match status" value="1"/>
</dbReference>
<comment type="similarity">
    <text evidence="5 6">Belongs to the FtsA/MreB family.</text>
</comment>
<dbReference type="InterPro" id="IPR056546">
    <property type="entry name" value="MreB_MamK-like"/>
</dbReference>
<dbReference type="EMBL" id="QBKU01000006">
    <property type="protein sequence ID" value="PTX73783.1"/>
    <property type="molecule type" value="Genomic_DNA"/>
</dbReference>
<dbReference type="GO" id="GO:0008360">
    <property type="term" value="P:regulation of cell shape"/>
    <property type="evidence" value="ECO:0007669"/>
    <property type="project" value="UniProtKB-UniRule"/>
</dbReference>
<protein>
    <recommendedName>
        <fullName evidence="6">Cell shape-determining protein MreB</fullName>
    </recommendedName>
</protein>
<sequence>MPNVLAKPLSPALVRAYKNPQPATVRVAGHYGFNKVRDLMNIFGNLGGLFSSDMAIDLGTANTLVYVKGKGIILSEPSVVAYHVKDGVKKVLAVGEDAKLMLGRTPGSIEAIRPMREGVIADFDTAEEMIKHFIRKVHKRSTFSKPKIIVCVPHGATPVEKRAIRQSVLSAGARRAGLIAEPIAAAIGAGMPITDPTGNMVVDIGGGTTEVAVLSLGDIVYARSVRVGGDRMDEAIISYLRRQQNLLVGETTAERIKTSIGTARMPDDGRGTSMQIRGRDLLNGVPKEIEVTQAQIAEALAEPVQQICEAVMTALETTPPDLAADIVDRGVMLTGGGALLGDLDLALREQTGLAVSIADESLNCVALGTGKALEYEKQLRHAIDYDS</sequence>
<dbReference type="Proteomes" id="UP000244092">
    <property type="component" value="Unassembled WGS sequence"/>
</dbReference>
<feature type="binding site" evidence="6">
    <location>
        <begin position="60"/>
        <end position="62"/>
    </location>
    <ligand>
        <name>ATP</name>
        <dbReference type="ChEBI" id="CHEBI:30616"/>
    </ligand>
</feature>
<dbReference type="Pfam" id="PF06723">
    <property type="entry name" value="MreB_Mbl"/>
    <property type="match status" value="1"/>
</dbReference>
<evidence type="ECO:0000256" key="6">
    <source>
        <dbReference type="HAMAP-Rule" id="MF_02207"/>
    </source>
</evidence>
<evidence type="ECO:0000313" key="7">
    <source>
        <dbReference type="EMBL" id="PTX73783.1"/>
    </source>
</evidence>
<dbReference type="InterPro" id="IPR004753">
    <property type="entry name" value="MreB"/>
</dbReference>
<dbReference type="AlphaFoldDB" id="A0A2T6CE46"/>
<dbReference type="PRINTS" id="PR01652">
    <property type="entry name" value="SHAPEPROTEIN"/>
</dbReference>